<gene>
    <name evidence="1" type="ORF">HOO65_070010</name>
</gene>
<name>A0ABR4MB96_9PEZI</name>
<proteinExistence type="predicted"/>
<evidence type="ECO:0000313" key="1">
    <source>
        <dbReference type="EMBL" id="KAL2885548.1"/>
    </source>
</evidence>
<evidence type="ECO:0000313" key="2">
    <source>
        <dbReference type="Proteomes" id="UP001610728"/>
    </source>
</evidence>
<accession>A0ABR4MB96</accession>
<protein>
    <recommendedName>
        <fullName evidence="3">HTH CENPB-type domain-containing protein</fullName>
    </recommendedName>
</protein>
<keyword evidence="2" id="KW-1185">Reference proteome</keyword>
<dbReference type="EMBL" id="JABSNW010000007">
    <property type="protein sequence ID" value="KAL2885548.1"/>
    <property type="molecule type" value="Genomic_DNA"/>
</dbReference>
<evidence type="ECO:0008006" key="3">
    <source>
        <dbReference type="Google" id="ProtNLM"/>
    </source>
</evidence>
<sequence>MPQPNNEEEETILQLTIDLDSRGFAPRLRGVEEMANKLLADHDVSPVGKRWASNFRAKCKDPAIIRSCFTLVENTIAKYSISLSDVYNFDETGFMMGVIASGIVITGAERRGKVKSVQLGNWEWGTAIQAINAEGWAIALFIVVAGRYHLAS</sequence>
<organism evidence="1 2">
    <name type="scientific">Ceratocystis lukuohia</name>
    <dbReference type="NCBI Taxonomy" id="2019550"/>
    <lineage>
        <taxon>Eukaryota</taxon>
        <taxon>Fungi</taxon>
        <taxon>Dikarya</taxon>
        <taxon>Ascomycota</taxon>
        <taxon>Pezizomycotina</taxon>
        <taxon>Sordariomycetes</taxon>
        <taxon>Hypocreomycetidae</taxon>
        <taxon>Microascales</taxon>
        <taxon>Ceratocystidaceae</taxon>
        <taxon>Ceratocystis</taxon>
    </lineage>
</organism>
<comment type="caution">
    <text evidence="1">The sequence shown here is derived from an EMBL/GenBank/DDBJ whole genome shotgun (WGS) entry which is preliminary data.</text>
</comment>
<dbReference type="Proteomes" id="UP001610728">
    <property type="component" value="Unassembled WGS sequence"/>
</dbReference>
<dbReference type="RefSeq" id="XP_070856728.1">
    <property type="nucleotide sequence ID" value="XM_071005172.1"/>
</dbReference>
<dbReference type="GeneID" id="98120115"/>
<reference evidence="1 2" key="1">
    <citation type="submission" date="2020-05" db="EMBL/GenBank/DDBJ databases">
        <title>Ceratocystis lukuohia genome.</title>
        <authorList>
            <person name="Harrington T.C."/>
            <person name="Kim K."/>
            <person name="Mayers C.G."/>
        </authorList>
    </citation>
    <scope>NUCLEOTIDE SEQUENCE [LARGE SCALE GENOMIC DNA]</scope>
    <source>
        <strain evidence="1 2">C4212</strain>
    </source>
</reference>